<evidence type="ECO:0000256" key="1">
    <source>
        <dbReference type="SAM" id="MobiDB-lite"/>
    </source>
</evidence>
<reference evidence="4" key="1">
    <citation type="submission" date="2017-02" db="UniProtKB">
        <authorList>
            <consortium name="WormBaseParasite"/>
        </authorList>
    </citation>
    <scope>IDENTIFICATION</scope>
</reference>
<dbReference type="Proteomes" id="UP000268014">
    <property type="component" value="Unassembled WGS sequence"/>
</dbReference>
<reference evidence="2 3" key="2">
    <citation type="submission" date="2018-11" db="EMBL/GenBank/DDBJ databases">
        <authorList>
            <consortium name="Pathogen Informatics"/>
        </authorList>
    </citation>
    <scope>NUCLEOTIDE SEQUENCE [LARGE SCALE GENOMIC DNA]</scope>
    <source>
        <strain evidence="2 3">MHpl1</strain>
    </source>
</reference>
<dbReference type="WBParaSite" id="HPLM_0000417201-mRNA-1">
    <property type="protein sequence ID" value="HPLM_0000417201-mRNA-1"/>
    <property type="gene ID" value="HPLM_0000417201"/>
</dbReference>
<dbReference type="EMBL" id="UZAF01016180">
    <property type="protein sequence ID" value="VDO22573.1"/>
    <property type="molecule type" value="Genomic_DNA"/>
</dbReference>
<evidence type="ECO:0000313" key="3">
    <source>
        <dbReference type="Proteomes" id="UP000268014"/>
    </source>
</evidence>
<keyword evidence="3" id="KW-1185">Reference proteome</keyword>
<gene>
    <name evidence="2" type="ORF">HPLM_LOCUS4164</name>
</gene>
<evidence type="ECO:0000313" key="2">
    <source>
        <dbReference type="EMBL" id="VDO22573.1"/>
    </source>
</evidence>
<accession>A0A0N4W323</accession>
<name>A0A0N4W323_HAEPC</name>
<sequence length="101" mass="11535">MFHDDGDEQIDPTVSIQPLSYRSCATLQSNNLKIMNSIPRYLHDFATVPKWEGEDSDDSTERDADSEGSYSDHDEKRQHALCVEIAPHIVNTCKTSWLPPW</sequence>
<proteinExistence type="predicted"/>
<organism evidence="4">
    <name type="scientific">Haemonchus placei</name>
    <name type="common">Barber's pole worm</name>
    <dbReference type="NCBI Taxonomy" id="6290"/>
    <lineage>
        <taxon>Eukaryota</taxon>
        <taxon>Metazoa</taxon>
        <taxon>Ecdysozoa</taxon>
        <taxon>Nematoda</taxon>
        <taxon>Chromadorea</taxon>
        <taxon>Rhabditida</taxon>
        <taxon>Rhabditina</taxon>
        <taxon>Rhabditomorpha</taxon>
        <taxon>Strongyloidea</taxon>
        <taxon>Trichostrongylidae</taxon>
        <taxon>Haemonchus</taxon>
    </lineage>
</organism>
<feature type="region of interest" description="Disordered" evidence="1">
    <location>
        <begin position="50"/>
        <end position="74"/>
    </location>
</feature>
<dbReference type="AlphaFoldDB" id="A0A0N4W323"/>
<evidence type="ECO:0000313" key="4">
    <source>
        <dbReference type="WBParaSite" id="HPLM_0000417201-mRNA-1"/>
    </source>
</evidence>
<protein>
    <submittedName>
        <fullName evidence="2 4">Uncharacterized protein</fullName>
    </submittedName>
</protein>
<feature type="compositionally biased region" description="Basic and acidic residues" evidence="1">
    <location>
        <begin position="59"/>
        <end position="74"/>
    </location>
</feature>